<dbReference type="Proteomes" id="UP001431775">
    <property type="component" value="Unassembled WGS sequence"/>
</dbReference>
<dbReference type="PANTHER" id="PTHR47495">
    <property type="entry name" value="ALDEHYDE DEHYDROGENASE"/>
    <property type="match status" value="1"/>
</dbReference>
<name>A0ABT6Q4I7_9PROT</name>
<dbReference type="PIRSF" id="PIRSF036389">
    <property type="entry name" value="IOR_B"/>
    <property type="match status" value="1"/>
</dbReference>
<evidence type="ECO:0000256" key="1">
    <source>
        <dbReference type="SAM" id="SignalP"/>
    </source>
</evidence>
<evidence type="ECO:0000313" key="4">
    <source>
        <dbReference type="Proteomes" id="UP001431775"/>
    </source>
</evidence>
<reference evidence="3" key="1">
    <citation type="submission" date="2023-05" db="EMBL/GenBank/DDBJ databases">
        <title>Whole genome sequence of Commensalibacter sp.</title>
        <authorList>
            <person name="Charoenyingcharoen P."/>
            <person name="Yukphan P."/>
        </authorList>
    </citation>
    <scope>NUCLEOTIDE SEQUENCE</scope>
    <source>
        <strain evidence="3">TBRC 10068</strain>
    </source>
</reference>
<dbReference type="SMART" id="SM01008">
    <property type="entry name" value="Ald_Xan_dh_C"/>
    <property type="match status" value="1"/>
</dbReference>
<dbReference type="RefSeq" id="WP_281461503.1">
    <property type="nucleotide sequence ID" value="NZ_JASBAN010000001.1"/>
</dbReference>
<organism evidence="3 4">
    <name type="scientific">Commensalibacter nepenthis</name>
    <dbReference type="NCBI Taxonomy" id="3043872"/>
    <lineage>
        <taxon>Bacteria</taxon>
        <taxon>Pseudomonadati</taxon>
        <taxon>Pseudomonadota</taxon>
        <taxon>Alphaproteobacteria</taxon>
        <taxon>Acetobacterales</taxon>
        <taxon>Acetobacteraceae</taxon>
    </lineage>
</organism>
<dbReference type="EMBL" id="JASBAN010000001">
    <property type="protein sequence ID" value="MDI2111815.1"/>
    <property type="molecule type" value="Genomic_DNA"/>
</dbReference>
<dbReference type="Gene3D" id="3.90.1170.50">
    <property type="entry name" value="Aldehyde oxidase/xanthine dehydrogenase, a/b hammerhead"/>
    <property type="match status" value="1"/>
</dbReference>
<keyword evidence="1" id="KW-0732">Signal</keyword>
<dbReference type="InterPro" id="IPR000674">
    <property type="entry name" value="Ald_Oxase/Xan_DH_a/b"/>
</dbReference>
<dbReference type="Pfam" id="PF20256">
    <property type="entry name" value="MoCoBD_2"/>
    <property type="match status" value="2"/>
</dbReference>
<dbReference type="Gene3D" id="3.30.365.10">
    <property type="entry name" value="Aldehyde oxidase/xanthine dehydrogenase, molybdopterin binding domain"/>
    <property type="match status" value="4"/>
</dbReference>
<dbReference type="InterPro" id="IPR012368">
    <property type="entry name" value="OxRdtase_Mopterin-bd_su_IorB"/>
</dbReference>
<gene>
    <name evidence="3" type="ORF">QJV33_00670</name>
</gene>
<keyword evidence="4" id="KW-1185">Reference proteome</keyword>
<feature type="chain" id="PRO_5046351396" evidence="1">
    <location>
        <begin position="29"/>
        <end position="728"/>
    </location>
</feature>
<comment type="caution">
    <text evidence="3">The sequence shown here is derived from an EMBL/GenBank/DDBJ whole genome shotgun (WGS) entry which is preliminary data.</text>
</comment>
<evidence type="ECO:0000313" key="3">
    <source>
        <dbReference type="EMBL" id="MDI2111815.1"/>
    </source>
</evidence>
<dbReference type="SUPFAM" id="SSF56003">
    <property type="entry name" value="Molybdenum cofactor-binding domain"/>
    <property type="match status" value="2"/>
</dbReference>
<dbReference type="InterPro" id="IPR008274">
    <property type="entry name" value="AldOxase/xan_DH_MoCoBD1"/>
</dbReference>
<feature type="signal peptide" evidence="1">
    <location>
        <begin position="1"/>
        <end position="28"/>
    </location>
</feature>
<dbReference type="Pfam" id="PF02738">
    <property type="entry name" value="MoCoBD_1"/>
    <property type="match status" value="1"/>
</dbReference>
<dbReference type="InterPro" id="IPR046867">
    <property type="entry name" value="AldOxase/xan_DH_MoCoBD2"/>
</dbReference>
<protein>
    <submittedName>
        <fullName evidence="3">Molybdopterin-dependent oxidoreductase</fullName>
    </submittedName>
</protein>
<proteinExistence type="predicted"/>
<dbReference type="InterPro" id="IPR037165">
    <property type="entry name" value="AldOxase/xan_DH_Mopterin-bd_sf"/>
</dbReference>
<dbReference type="InterPro" id="IPR006311">
    <property type="entry name" value="TAT_signal"/>
</dbReference>
<evidence type="ECO:0000259" key="2">
    <source>
        <dbReference type="SMART" id="SM01008"/>
    </source>
</evidence>
<dbReference type="InterPro" id="IPR052516">
    <property type="entry name" value="N-heterocyclic_Hydroxylase"/>
</dbReference>
<dbReference type="PROSITE" id="PS51318">
    <property type="entry name" value="TAT"/>
    <property type="match status" value="1"/>
</dbReference>
<dbReference type="PANTHER" id="PTHR47495:SF2">
    <property type="entry name" value="ALDEHYDE DEHYDROGENASE"/>
    <property type="match status" value="1"/>
</dbReference>
<accession>A0ABT6Q4I7</accession>
<feature type="domain" description="Aldehyde oxidase/xanthine dehydrogenase a/b hammerhead" evidence="2">
    <location>
        <begin position="216"/>
        <end position="299"/>
    </location>
</feature>
<sequence length="728" mass="80603">MSKLSRRAFFTKTGALVLGVSLPFLAKAQDKTGVSRSEGDLHHSVNTPFNNGYHNAYIEITPSNQILFHIPDIEFGQGIYTAAAMLLAEELEVELSAIKVDAALPSPEYIVKGEVTEITWGSGSTQKDWLPLQQSAAILRTMLIQAAAQSWKINMDQCHVKAGQIYAASGQQAPYAQFLQDIYTLPIPKDIPLKKPDTYRLIGKSQPRVDTLEKVKGKAIYATDVTFKDASMPAIKTGLMIICPVVGGKLAHLDDKNAKQVQNVIDIVSLENAICIIADSYWTALKASKQLIIEWDYGANGVATTESIYKQLDQADEQQAIIGYSNKSEKIEVSLNASSHIYKMAYRQPMLLHAALEPLSCTIYIQENKCEIWSCSQTPLWTRDKISALLKRDAKDIYLHTVFVGGSFGRRLDDDYILQAVRVAQKVSYPLKCVWSREEDFAQDHVRPPYLDQVEAGVDADGILTAVKHHIIGPSVTAIWDKTLLSKEGMDPDLLLGIDSLPYQIPQYQLNYTNCDIQSIIPGWWQGNGATRNIFVVESIINKCAKKAQKDPIEYRKLLKPDARAMAVIDMVAQHAQWELEPLKDIGRGFAMAHIFGSYIAMVVEAEITVMSVVRLHRVIVAVDCGLAVNPDQISAQIESSTIFGLGAALYNEVQINKGQIVQRNFNQYRALHMNEAPQVEVHIVKSNEAPSGVAELGTIVAAPALAHALGSILDRNLYSLPLNKYLT</sequence>